<evidence type="ECO:0000256" key="4">
    <source>
        <dbReference type="ARBA" id="ARBA00022825"/>
    </source>
</evidence>
<keyword evidence="4 5" id="KW-0720">Serine protease</keyword>
<feature type="compositionally biased region" description="Basic and acidic residues" evidence="6">
    <location>
        <begin position="34"/>
        <end position="45"/>
    </location>
</feature>
<evidence type="ECO:0000256" key="2">
    <source>
        <dbReference type="ARBA" id="ARBA00022670"/>
    </source>
</evidence>
<dbReference type="Pfam" id="PF22694">
    <property type="entry name" value="CtpB_N-like"/>
    <property type="match status" value="1"/>
</dbReference>
<evidence type="ECO:0000256" key="7">
    <source>
        <dbReference type="SAM" id="SignalP"/>
    </source>
</evidence>
<keyword evidence="7" id="KW-0732">Signal</keyword>
<dbReference type="CDD" id="cd06782">
    <property type="entry name" value="cpPDZ_CPP-like"/>
    <property type="match status" value="1"/>
</dbReference>
<keyword evidence="2 5" id="KW-0645">Protease</keyword>
<dbReference type="Gene3D" id="3.90.226.10">
    <property type="entry name" value="2-enoyl-CoA Hydratase, Chain A, domain 1"/>
    <property type="match status" value="1"/>
</dbReference>
<dbReference type="PANTHER" id="PTHR32060">
    <property type="entry name" value="TAIL-SPECIFIC PROTEASE"/>
    <property type="match status" value="1"/>
</dbReference>
<accession>A0ABX8WQU0</accession>
<protein>
    <submittedName>
        <fullName evidence="9">S41 family peptidase</fullName>
    </submittedName>
</protein>
<dbReference type="RefSeq" id="WP_220380019.1">
    <property type="nucleotide sequence ID" value="NZ_CP080544.1"/>
</dbReference>
<dbReference type="Pfam" id="PF17820">
    <property type="entry name" value="PDZ_6"/>
    <property type="match status" value="1"/>
</dbReference>
<evidence type="ECO:0000256" key="1">
    <source>
        <dbReference type="ARBA" id="ARBA00009179"/>
    </source>
</evidence>
<dbReference type="PROSITE" id="PS50106">
    <property type="entry name" value="PDZ"/>
    <property type="match status" value="1"/>
</dbReference>
<feature type="domain" description="PDZ" evidence="8">
    <location>
        <begin position="98"/>
        <end position="179"/>
    </location>
</feature>
<sequence length="436" mass="45740">MRLALLLAGLISFAPAGAWAQQSPETPDATDADSSPKAESTDSKAVPLDEIRRFVTVFNSIRQAYVTPKSDTELMHSAVRGLLFDLDPHSVYFDRDDAERFDSSTEGQYEGLGVEVQQQPGPMLKIIAPMDGGPAARAGLKSGDLIIAVDGKPVGTDNGNRALRGKAGSTVKLTIRRGKEKPFDVSVTREKIIVPSVAKRMLEPGFGLVRVSGFQATTAKEFDEALQSLNTSSGGKLRGLVIDLRSNPGGLLNAAVEMADDLMNAGNIVSTRGRVKSGDTIYTAHAGDVLQGAPVVVLVDAGSASASEVLAAALQDSGRARVVGSLTFGKGSVQSLLPLDNGDAVKLTTARYYTPKNRSIQGVGIVPDVLVKADGKTRNVTVNEASLLGHLRGEEEMSGETGGEVLSGEMPVNAALSELKRMAGVAPVAKPKPKAK</sequence>
<dbReference type="SUPFAM" id="SSF52096">
    <property type="entry name" value="ClpP/crotonase"/>
    <property type="match status" value="1"/>
</dbReference>
<dbReference type="InterPro" id="IPR055210">
    <property type="entry name" value="CtpA/B_N"/>
</dbReference>
<organism evidence="9 10">
    <name type="scientific">Lysobacter soyae</name>
    <dbReference type="NCBI Taxonomy" id="2764185"/>
    <lineage>
        <taxon>Bacteria</taxon>
        <taxon>Pseudomonadati</taxon>
        <taxon>Pseudomonadota</taxon>
        <taxon>Gammaproteobacteria</taxon>
        <taxon>Lysobacterales</taxon>
        <taxon>Lysobacteraceae</taxon>
        <taxon>Lysobacter</taxon>
    </lineage>
</organism>
<dbReference type="PANTHER" id="PTHR32060:SF30">
    <property type="entry name" value="CARBOXY-TERMINAL PROCESSING PROTEASE CTPA"/>
    <property type="match status" value="1"/>
</dbReference>
<evidence type="ECO:0000313" key="9">
    <source>
        <dbReference type="EMBL" id="QYR53201.1"/>
    </source>
</evidence>
<feature type="chain" id="PRO_5045934471" evidence="7">
    <location>
        <begin position="21"/>
        <end position="436"/>
    </location>
</feature>
<proteinExistence type="inferred from homology"/>
<dbReference type="Gene3D" id="3.30.750.44">
    <property type="match status" value="1"/>
</dbReference>
<dbReference type="Gene3D" id="2.30.42.10">
    <property type="match status" value="1"/>
</dbReference>
<name>A0ABX8WQU0_9GAMM</name>
<dbReference type="EMBL" id="CP080544">
    <property type="protein sequence ID" value="QYR53201.1"/>
    <property type="molecule type" value="Genomic_DNA"/>
</dbReference>
<evidence type="ECO:0000256" key="6">
    <source>
        <dbReference type="SAM" id="MobiDB-lite"/>
    </source>
</evidence>
<dbReference type="InterPro" id="IPR004447">
    <property type="entry name" value="Peptidase_S41A"/>
</dbReference>
<dbReference type="InterPro" id="IPR036034">
    <property type="entry name" value="PDZ_sf"/>
</dbReference>
<keyword evidence="10" id="KW-1185">Reference proteome</keyword>
<dbReference type="Proteomes" id="UP000824755">
    <property type="component" value="Chromosome"/>
</dbReference>
<dbReference type="NCBIfam" id="TIGR00225">
    <property type="entry name" value="prc"/>
    <property type="match status" value="1"/>
</dbReference>
<evidence type="ECO:0000256" key="3">
    <source>
        <dbReference type="ARBA" id="ARBA00022801"/>
    </source>
</evidence>
<dbReference type="CDD" id="cd07560">
    <property type="entry name" value="Peptidase_S41_CPP"/>
    <property type="match status" value="1"/>
</dbReference>
<reference evidence="9 10" key="1">
    <citation type="submission" date="2021-08" db="EMBL/GenBank/DDBJ databases">
        <title>Lysobacter sp. strain CJ11 Genome sequencing and assembly.</title>
        <authorList>
            <person name="Kim I."/>
        </authorList>
    </citation>
    <scope>NUCLEOTIDE SEQUENCE [LARGE SCALE GENOMIC DNA]</scope>
    <source>
        <strain evidence="9 10">CJ11</strain>
    </source>
</reference>
<dbReference type="InterPro" id="IPR005151">
    <property type="entry name" value="Tail-specific_protease"/>
</dbReference>
<feature type="region of interest" description="Disordered" evidence="6">
    <location>
        <begin position="19"/>
        <end position="45"/>
    </location>
</feature>
<evidence type="ECO:0000259" key="8">
    <source>
        <dbReference type="PROSITE" id="PS50106"/>
    </source>
</evidence>
<dbReference type="InterPro" id="IPR001478">
    <property type="entry name" value="PDZ"/>
</dbReference>
<dbReference type="InterPro" id="IPR041489">
    <property type="entry name" value="PDZ_6"/>
</dbReference>
<feature type="signal peptide" evidence="7">
    <location>
        <begin position="1"/>
        <end position="20"/>
    </location>
</feature>
<dbReference type="SMART" id="SM00228">
    <property type="entry name" value="PDZ"/>
    <property type="match status" value="1"/>
</dbReference>
<dbReference type="Pfam" id="PF03572">
    <property type="entry name" value="Peptidase_S41"/>
    <property type="match status" value="1"/>
</dbReference>
<evidence type="ECO:0000256" key="5">
    <source>
        <dbReference type="RuleBase" id="RU004404"/>
    </source>
</evidence>
<dbReference type="SUPFAM" id="SSF50156">
    <property type="entry name" value="PDZ domain-like"/>
    <property type="match status" value="1"/>
</dbReference>
<dbReference type="InterPro" id="IPR029045">
    <property type="entry name" value="ClpP/crotonase-like_dom_sf"/>
</dbReference>
<dbReference type="SMART" id="SM00245">
    <property type="entry name" value="TSPc"/>
    <property type="match status" value="1"/>
</dbReference>
<evidence type="ECO:0000313" key="10">
    <source>
        <dbReference type="Proteomes" id="UP000824755"/>
    </source>
</evidence>
<comment type="similarity">
    <text evidence="1 5">Belongs to the peptidase S41A family.</text>
</comment>
<keyword evidence="3 5" id="KW-0378">Hydrolase</keyword>
<gene>
    <name evidence="9" type="ORF">H8L67_01380</name>
</gene>